<keyword evidence="2" id="KW-1185">Reference proteome</keyword>
<organism evidence="1 2">
    <name type="scientific">Microthyrium microscopicum</name>
    <dbReference type="NCBI Taxonomy" id="703497"/>
    <lineage>
        <taxon>Eukaryota</taxon>
        <taxon>Fungi</taxon>
        <taxon>Dikarya</taxon>
        <taxon>Ascomycota</taxon>
        <taxon>Pezizomycotina</taxon>
        <taxon>Dothideomycetes</taxon>
        <taxon>Dothideomycetes incertae sedis</taxon>
        <taxon>Microthyriales</taxon>
        <taxon>Microthyriaceae</taxon>
        <taxon>Microthyrium</taxon>
    </lineage>
</organism>
<sequence>MREPAGHGHANGHSQPNLAIQTAITMLPPMSPPPPPSPMAPTMASRSVRDLIKAHERTFQPLSKPTQDPGDIVRDVRDLYLHHRYKECITKALSGVPDLGPDAHPLHIAGCYFFAALSHDTQARHMPFRAPTLFPALDEALNLYGQAITTLTPPRPPPSPADPFCTTPTFPPRASSRWALASPFAIHSIRETSGDWGSTVPPTPATPMTPITPVSFEHKHKLLVQLSPAPSSVYSQESPERGAQFVLSAPPKRARGVGVTPTKRRGLERTGNVKVDRFNEGIAVFAEMVRGHVAKVERFRETVLEKLAEGGQ</sequence>
<proteinExistence type="predicted"/>
<accession>A0A6A6UR02</accession>
<gene>
    <name evidence="1" type="ORF">BT63DRAFT_420012</name>
</gene>
<evidence type="ECO:0000313" key="2">
    <source>
        <dbReference type="Proteomes" id="UP000799302"/>
    </source>
</evidence>
<protein>
    <submittedName>
        <fullName evidence="1">Uncharacterized protein</fullName>
    </submittedName>
</protein>
<name>A0A6A6UR02_9PEZI</name>
<evidence type="ECO:0000313" key="1">
    <source>
        <dbReference type="EMBL" id="KAF2674729.1"/>
    </source>
</evidence>
<dbReference type="Proteomes" id="UP000799302">
    <property type="component" value="Unassembled WGS sequence"/>
</dbReference>
<reference evidence="1" key="1">
    <citation type="journal article" date="2020" name="Stud. Mycol.">
        <title>101 Dothideomycetes genomes: a test case for predicting lifestyles and emergence of pathogens.</title>
        <authorList>
            <person name="Haridas S."/>
            <person name="Albert R."/>
            <person name="Binder M."/>
            <person name="Bloem J."/>
            <person name="Labutti K."/>
            <person name="Salamov A."/>
            <person name="Andreopoulos B."/>
            <person name="Baker S."/>
            <person name="Barry K."/>
            <person name="Bills G."/>
            <person name="Bluhm B."/>
            <person name="Cannon C."/>
            <person name="Castanera R."/>
            <person name="Culley D."/>
            <person name="Daum C."/>
            <person name="Ezra D."/>
            <person name="Gonzalez J."/>
            <person name="Henrissat B."/>
            <person name="Kuo A."/>
            <person name="Liang C."/>
            <person name="Lipzen A."/>
            <person name="Lutzoni F."/>
            <person name="Magnuson J."/>
            <person name="Mondo S."/>
            <person name="Nolan M."/>
            <person name="Ohm R."/>
            <person name="Pangilinan J."/>
            <person name="Park H.-J."/>
            <person name="Ramirez L."/>
            <person name="Alfaro M."/>
            <person name="Sun H."/>
            <person name="Tritt A."/>
            <person name="Yoshinaga Y."/>
            <person name="Zwiers L.-H."/>
            <person name="Turgeon B."/>
            <person name="Goodwin S."/>
            <person name="Spatafora J."/>
            <person name="Crous P."/>
            <person name="Grigoriev I."/>
        </authorList>
    </citation>
    <scope>NUCLEOTIDE SEQUENCE</scope>
    <source>
        <strain evidence="1">CBS 115976</strain>
    </source>
</reference>
<dbReference type="AlphaFoldDB" id="A0A6A6UR02"/>
<dbReference type="EMBL" id="MU004230">
    <property type="protein sequence ID" value="KAF2674729.1"/>
    <property type="molecule type" value="Genomic_DNA"/>
</dbReference>